<feature type="domain" description="RecF/RecN/SMC N-terminal" evidence="2">
    <location>
        <begin position="4"/>
        <end position="655"/>
    </location>
</feature>
<dbReference type="AlphaFoldDB" id="A0A0F9R419"/>
<feature type="coiled-coil region" evidence="1">
    <location>
        <begin position="185"/>
        <end position="252"/>
    </location>
</feature>
<dbReference type="EMBL" id="LAZR01001477">
    <property type="protein sequence ID" value="KKN43982.1"/>
    <property type="molecule type" value="Genomic_DNA"/>
</dbReference>
<feature type="coiled-coil region" evidence="1">
    <location>
        <begin position="444"/>
        <end position="509"/>
    </location>
</feature>
<reference evidence="3" key="1">
    <citation type="journal article" date="2015" name="Nature">
        <title>Complex archaea that bridge the gap between prokaryotes and eukaryotes.</title>
        <authorList>
            <person name="Spang A."/>
            <person name="Saw J.H."/>
            <person name="Jorgensen S.L."/>
            <person name="Zaremba-Niedzwiedzka K."/>
            <person name="Martijn J."/>
            <person name="Lind A.E."/>
            <person name="van Eijk R."/>
            <person name="Schleper C."/>
            <person name="Guy L."/>
            <person name="Ettema T.J."/>
        </authorList>
    </citation>
    <scope>NUCLEOTIDE SEQUENCE</scope>
</reference>
<gene>
    <name evidence="3" type="ORF">LCGC14_0697650</name>
</gene>
<dbReference type="SUPFAM" id="SSF52540">
    <property type="entry name" value="P-loop containing nucleoside triphosphate hydrolases"/>
    <property type="match status" value="1"/>
</dbReference>
<dbReference type="InterPro" id="IPR027417">
    <property type="entry name" value="P-loop_NTPase"/>
</dbReference>
<dbReference type="InterPro" id="IPR003395">
    <property type="entry name" value="RecF/RecN/SMC_N"/>
</dbReference>
<evidence type="ECO:0000313" key="3">
    <source>
        <dbReference type="EMBL" id="KKN43982.1"/>
    </source>
</evidence>
<keyword evidence="1" id="KW-0175">Coiled coil</keyword>
<evidence type="ECO:0000256" key="1">
    <source>
        <dbReference type="SAM" id="Coils"/>
    </source>
</evidence>
<dbReference type="PANTHER" id="PTHR32114:SF2">
    <property type="entry name" value="ABC TRANSPORTER ABCH.3"/>
    <property type="match status" value="1"/>
</dbReference>
<sequence>MGYKQLNLPKSNGELPKGLILISGKNSYGKSTILDGILFAFFGPKIFKGRKAESFITYGIQEKAEIYVYFKLDKRKYYIYRKWGRKGSITTKLFEYNEKKTTYQEVKNFNVEAFFEISSEQAMNTVFVRQGEVEELANKKGADLREMIINLFRLNIIDDSLSFLDFESKGKKQEKEKLKKIRVPIERIQNDITRIDQENTQFEKIIIENQKTKEACEQKLNVYPSEELISELEELYNQKKILNGKLLSYQNDFKSKIKETEFTLNDFDSQEKIDIKLKELKEGRDKFQIDLNELNAKKEATLKGLGKTKGRKEDIRKTITKMEKSLKFTIQKDGKKFAQCPTCQNELTKEHYDYMIKNFTNDININQRKVEKISQIITKINQDIIPLQKNLNKTNNTISIQQALKIDFINYKKYESELLKVERDLNDFLILHKAKFHVTSIENMKKLSIEKERLTTELKAMINELEDKNKKILTNKARLIELHKEIQKMKDLRTKIGDLEVDIEHINKAKELVRRFVTEYMVVKRLVKNIALSTNKYIKDFTSGQYSDLFLDLSGSKKTGLSLKIKDNYNQVHESIEALSGGDRTALGIALRLAISELMSTIRPTKESPKRSPKIDFLLLDEPLAALDETRRERILKNLIRSKSFPQIFLITHTNIPQGISTHKIIVEKDISNGMSYAKLEKPSASTKI</sequence>
<dbReference type="Gene3D" id="1.10.287.510">
    <property type="entry name" value="Helix hairpin bin"/>
    <property type="match status" value="1"/>
</dbReference>
<protein>
    <recommendedName>
        <fullName evidence="2">RecF/RecN/SMC N-terminal domain-containing protein</fullName>
    </recommendedName>
</protein>
<evidence type="ECO:0000259" key="2">
    <source>
        <dbReference type="Pfam" id="PF02463"/>
    </source>
</evidence>
<accession>A0A0F9R419</accession>
<comment type="caution">
    <text evidence="3">The sequence shown here is derived from an EMBL/GenBank/DDBJ whole genome shotgun (WGS) entry which is preliminary data.</text>
</comment>
<dbReference type="PANTHER" id="PTHR32114">
    <property type="entry name" value="ABC TRANSPORTER ABCH.3"/>
    <property type="match status" value="1"/>
</dbReference>
<dbReference type="SUPFAM" id="SSF75712">
    <property type="entry name" value="Rad50 coiled-coil Zn hook"/>
    <property type="match status" value="1"/>
</dbReference>
<dbReference type="Gene3D" id="3.40.50.300">
    <property type="entry name" value="P-loop containing nucleotide triphosphate hydrolases"/>
    <property type="match status" value="2"/>
</dbReference>
<organism evidence="3">
    <name type="scientific">marine sediment metagenome</name>
    <dbReference type="NCBI Taxonomy" id="412755"/>
    <lineage>
        <taxon>unclassified sequences</taxon>
        <taxon>metagenomes</taxon>
        <taxon>ecological metagenomes</taxon>
    </lineage>
</organism>
<dbReference type="Pfam" id="PF02463">
    <property type="entry name" value="SMC_N"/>
    <property type="match status" value="1"/>
</dbReference>
<name>A0A0F9R419_9ZZZZ</name>
<proteinExistence type="predicted"/>